<evidence type="ECO:0000259" key="13">
    <source>
        <dbReference type="SMART" id="SM00644"/>
    </source>
</evidence>
<keyword evidence="7" id="KW-0479">Metal-binding</keyword>
<keyword evidence="8" id="KW-0378">Hydrolase</keyword>
<reference evidence="14 15" key="1">
    <citation type="submission" date="2016-10" db="EMBL/GenBank/DDBJ databases">
        <authorList>
            <person name="Varghese N."/>
            <person name="Submissions S."/>
        </authorList>
    </citation>
    <scope>NUCLEOTIDE SEQUENCE [LARGE SCALE GENOMIC DNA]</scope>
    <source>
        <strain evidence="14 15">CIP 109853</strain>
    </source>
</reference>
<organism evidence="14 15">
    <name type="scientific">Pseudomonas cuatrocienegasensis</name>
    <dbReference type="NCBI Taxonomy" id="543360"/>
    <lineage>
        <taxon>Bacteria</taxon>
        <taxon>Pseudomonadati</taxon>
        <taxon>Pseudomonadota</taxon>
        <taxon>Gammaproteobacteria</taxon>
        <taxon>Pseudomonadales</taxon>
        <taxon>Pseudomonadaceae</taxon>
        <taxon>Pseudomonas</taxon>
    </lineage>
</organism>
<proteinExistence type="inferred from homology"/>
<evidence type="ECO:0000256" key="3">
    <source>
        <dbReference type="ARBA" id="ARBA00004496"/>
    </source>
</evidence>
<dbReference type="InterPro" id="IPR051206">
    <property type="entry name" value="NAMLAA_amidase_2"/>
</dbReference>
<comment type="cofactor">
    <cofactor evidence="2">
        <name>Zn(2+)</name>
        <dbReference type="ChEBI" id="CHEBI:29105"/>
    </cofactor>
</comment>
<protein>
    <recommendedName>
        <fullName evidence="11">1,6-anhydro-N-acetylmuramyl-L-alanine amidase AmpD</fullName>
        <ecNumber evidence="5">3.5.1.28</ecNumber>
    </recommendedName>
    <alternativeName>
        <fullName evidence="12">N-acetylmuramoyl-L-alanine amidase</fullName>
    </alternativeName>
</protein>
<evidence type="ECO:0000256" key="6">
    <source>
        <dbReference type="ARBA" id="ARBA00022490"/>
    </source>
</evidence>
<dbReference type="CDD" id="cd06583">
    <property type="entry name" value="PGRP"/>
    <property type="match status" value="1"/>
</dbReference>
<accession>A0ABY1BCH0</accession>
<evidence type="ECO:0000256" key="9">
    <source>
        <dbReference type="ARBA" id="ARBA00022833"/>
    </source>
</evidence>
<dbReference type="SMART" id="SM00644">
    <property type="entry name" value="Ami_2"/>
    <property type="match status" value="1"/>
</dbReference>
<dbReference type="PANTHER" id="PTHR30417:SF4">
    <property type="entry name" value="1,6-ANHYDRO-N-ACETYLMURAMYL-L-ALANINE AMIDASE AMPD"/>
    <property type="match status" value="1"/>
</dbReference>
<evidence type="ECO:0000256" key="4">
    <source>
        <dbReference type="ARBA" id="ARBA00007553"/>
    </source>
</evidence>
<evidence type="ECO:0000256" key="8">
    <source>
        <dbReference type="ARBA" id="ARBA00022801"/>
    </source>
</evidence>
<dbReference type="Proteomes" id="UP000198512">
    <property type="component" value="Unassembled WGS sequence"/>
</dbReference>
<dbReference type="EMBL" id="FOFP01000007">
    <property type="protein sequence ID" value="SEQ54278.1"/>
    <property type="molecule type" value="Genomic_DNA"/>
</dbReference>
<comment type="subcellular location">
    <subcellularLocation>
        <location evidence="3">Cytoplasm</location>
    </subcellularLocation>
</comment>
<dbReference type="RefSeq" id="WP_069520500.1">
    <property type="nucleotide sequence ID" value="NZ_FOFP01000007.1"/>
</dbReference>
<evidence type="ECO:0000256" key="10">
    <source>
        <dbReference type="ARBA" id="ARBA00023316"/>
    </source>
</evidence>
<name>A0ABY1BCH0_9PSED</name>
<dbReference type="InterPro" id="IPR002502">
    <property type="entry name" value="Amidase_domain"/>
</dbReference>
<dbReference type="Pfam" id="PF01510">
    <property type="entry name" value="Amidase_2"/>
    <property type="match status" value="1"/>
</dbReference>
<evidence type="ECO:0000256" key="12">
    <source>
        <dbReference type="ARBA" id="ARBA00042615"/>
    </source>
</evidence>
<keyword evidence="9" id="KW-0862">Zinc</keyword>
<evidence type="ECO:0000313" key="14">
    <source>
        <dbReference type="EMBL" id="SEQ54278.1"/>
    </source>
</evidence>
<feature type="domain" description="N-acetylmuramoyl-L-alanine amidase" evidence="13">
    <location>
        <begin position="18"/>
        <end position="168"/>
    </location>
</feature>
<evidence type="ECO:0000256" key="5">
    <source>
        <dbReference type="ARBA" id="ARBA00011901"/>
    </source>
</evidence>
<keyword evidence="10" id="KW-0961">Cell wall biogenesis/degradation</keyword>
<dbReference type="Gene3D" id="3.40.80.10">
    <property type="entry name" value="Peptidoglycan recognition protein-like"/>
    <property type="match status" value="1"/>
</dbReference>
<dbReference type="SUPFAM" id="SSF55846">
    <property type="entry name" value="N-acetylmuramoyl-L-alanine amidase-like"/>
    <property type="match status" value="1"/>
</dbReference>
<evidence type="ECO:0000256" key="11">
    <source>
        <dbReference type="ARBA" id="ARBA00039257"/>
    </source>
</evidence>
<dbReference type="NCBIfam" id="NF008758">
    <property type="entry name" value="PRK11789.1"/>
    <property type="match status" value="1"/>
</dbReference>
<evidence type="ECO:0000256" key="7">
    <source>
        <dbReference type="ARBA" id="ARBA00022723"/>
    </source>
</evidence>
<comment type="catalytic activity">
    <reaction evidence="1">
        <text>Hydrolyzes the link between N-acetylmuramoyl residues and L-amino acid residues in certain cell-wall glycopeptides.</text>
        <dbReference type="EC" id="3.5.1.28"/>
    </reaction>
</comment>
<dbReference type="InterPro" id="IPR036505">
    <property type="entry name" value="Amidase/PGRP_sf"/>
</dbReference>
<evidence type="ECO:0000256" key="1">
    <source>
        <dbReference type="ARBA" id="ARBA00001561"/>
    </source>
</evidence>
<gene>
    <name evidence="14" type="ORF">SAMN05216600_1074</name>
</gene>
<keyword evidence="6" id="KW-0963">Cytoplasm</keyword>
<dbReference type="PANTHER" id="PTHR30417">
    <property type="entry name" value="N-ACETYLMURAMOYL-L-ALANINE AMIDASE AMID"/>
    <property type="match status" value="1"/>
</dbReference>
<comment type="similarity">
    <text evidence="4">Belongs to the N-acetylmuramoyl-L-alanine amidase 2 family.</text>
</comment>
<sequence length="187" mass="20570">MQLDSHSGWCQGVQRCPSPNCNARPDAEVSLLVIHNVSLPPGQFGTGQVQAFFQNQLCGEAHPYFAGIVHLQVSAHFLIERDGAVTQFVSTLERAWHAGVSCFAGRDNCNDFSVGIELEGTDELPYTDAQYAALIALTGELQRVHPAITLERICGHCDIAPERKTDPGPAFDWLRLRRGLTDRSELL</sequence>
<dbReference type="EC" id="3.5.1.28" evidence="5"/>
<evidence type="ECO:0000256" key="2">
    <source>
        <dbReference type="ARBA" id="ARBA00001947"/>
    </source>
</evidence>
<comment type="caution">
    <text evidence="14">The sequence shown here is derived from an EMBL/GenBank/DDBJ whole genome shotgun (WGS) entry which is preliminary data.</text>
</comment>
<keyword evidence="15" id="KW-1185">Reference proteome</keyword>
<evidence type="ECO:0000313" key="15">
    <source>
        <dbReference type="Proteomes" id="UP000198512"/>
    </source>
</evidence>